<reference evidence="2" key="1">
    <citation type="submission" date="2017-09" db="EMBL/GenBank/DDBJ databases">
        <title>Depth-based differentiation of microbial function through sediment-hosted aquifers and enrichment of novel symbionts in the deep terrestrial subsurface.</title>
        <authorList>
            <person name="Probst A.J."/>
            <person name="Ladd B."/>
            <person name="Jarett J.K."/>
            <person name="Geller-Mcgrath D.E."/>
            <person name="Sieber C.M.K."/>
            <person name="Emerson J.B."/>
            <person name="Anantharaman K."/>
            <person name="Thomas B.C."/>
            <person name="Malmstrom R."/>
            <person name="Stieglmeier M."/>
            <person name="Klingl A."/>
            <person name="Woyke T."/>
            <person name="Ryan C.M."/>
            <person name="Banfield J.F."/>
        </authorList>
    </citation>
    <scope>NUCLEOTIDE SEQUENCE [LARGE SCALE GENOMIC DNA]</scope>
</reference>
<proteinExistence type="predicted"/>
<evidence type="ECO:0000313" key="2">
    <source>
        <dbReference type="Proteomes" id="UP000229966"/>
    </source>
</evidence>
<evidence type="ECO:0000313" key="1">
    <source>
        <dbReference type="EMBL" id="PIV25690.1"/>
    </source>
</evidence>
<dbReference type="EMBL" id="PEUM01000010">
    <property type="protein sequence ID" value="PIV25690.1"/>
    <property type="molecule type" value="Genomic_DNA"/>
</dbReference>
<gene>
    <name evidence="1" type="ORF">COS38_00355</name>
</gene>
<dbReference type="Proteomes" id="UP000229966">
    <property type="component" value="Unassembled WGS sequence"/>
</dbReference>
<sequence length="71" mass="8268">MQPHWTTEPRPFMPTKKCKYTVLVFLKNGGMHTKIIEAYSSESATTQARELFDIDSILFNFILYSIIILQI</sequence>
<dbReference type="AlphaFoldDB" id="A0A2M7CJ96"/>
<accession>A0A2M7CJ96</accession>
<organism evidence="1 2">
    <name type="scientific">Candidatus Berkelbacteria bacterium CG03_land_8_20_14_0_80_40_36</name>
    <dbReference type="NCBI Taxonomy" id="1974509"/>
    <lineage>
        <taxon>Bacteria</taxon>
        <taxon>Candidatus Berkelbacteria</taxon>
    </lineage>
</organism>
<name>A0A2M7CJ96_9BACT</name>
<comment type="caution">
    <text evidence="1">The sequence shown here is derived from an EMBL/GenBank/DDBJ whole genome shotgun (WGS) entry which is preliminary data.</text>
</comment>
<protein>
    <submittedName>
        <fullName evidence="1">Uncharacterized protein</fullName>
    </submittedName>
</protein>